<feature type="region of interest" description="Disordered" evidence="1">
    <location>
        <begin position="1"/>
        <end position="48"/>
    </location>
</feature>
<proteinExistence type="predicted"/>
<accession>A0A5B7JZB6</accession>
<gene>
    <name evidence="2" type="ORF">E2C01_095187</name>
</gene>
<dbReference type="EMBL" id="VSRR010119693">
    <property type="protein sequence ID" value="MPC99753.1"/>
    <property type="molecule type" value="Genomic_DNA"/>
</dbReference>
<feature type="compositionally biased region" description="Gly residues" evidence="1">
    <location>
        <begin position="38"/>
        <end position="48"/>
    </location>
</feature>
<name>A0A5B7JZB6_PORTR</name>
<evidence type="ECO:0000313" key="2">
    <source>
        <dbReference type="EMBL" id="MPC99753.1"/>
    </source>
</evidence>
<feature type="compositionally biased region" description="Polar residues" evidence="1">
    <location>
        <begin position="1"/>
        <end position="15"/>
    </location>
</feature>
<dbReference type="AlphaFoldDB" id="A0A5B7JZB6"/>
<reference evidence="2 3" key="1">
    <citation type="submission" date="2019-05" db="EMBL/GenBank/DDBJ databases">
        <title>Another draft genome of Portunus trituberculatus and its Hox gene families provides insights of decapod evolution.</title>
        <authorList>
            <person name="Jeong J.-H."/>
            <person name="Song I."/>
            <person name="Kim S."/>
            <person name="Choi T."/>
            <person name="Kim D."/>
            <person name="Ryu S."/>
            <person name="Kim W."/>
        </authorList>
    </citation>
    <scope>NUCLEOTIDE SEQUENCE [LARGE SCALE GENOMIC DNA]</scope>
    <source>
        <tissue evidence="2">Muscle</tissue>
    </source>
</reference>
<protein>
    <submittedName>
        <fullName evidence="2">Uncharacterized protein</fullName>
    </submittedName>
</protein>
<dbReference type="Proteomes" id="UP000324222">
    <property type="component" value="Unassembled WGS sequence"/>
</dbReference>
<organism evidence="2 3">
    <name type="scientific">Portunus trituberculatus</name>
    <name type="common">Swimming crab</name>
    <name type="synonym">Neptunus trituberculatus</name>
    <dbReference type="NCBI Taxonomy" id="210409"/>
    <lineage>
        <taxon>Eukaryota</taxon>
        <taxon>Metazoa</taxon>
        <taxon>Ecdysozoa</taxon>
        <taxon>Arthropoda</taxon>
        <taxon>Crustacea</taxon>
        <taxon>Multicrustacea</taxon>
        <taxon>Malacostraca</taxon>
        <taxon>Eumalacostraca</taxon>
        <taxon>Eucarida</taxon>
        <taxon>Decapoda</taxon>
        <taxon>Pleocyemata</taxon>
        <taxon>Brachyura</taxon>
        <taxon>Eubrachyura</taxon>
        <taxon>Portunoidea</taxon>
        <taxon>Portunidae</taxon>
        <taxon>Portuninae</taxon>
        <taxon>Portunus</taxon>
    </lineage>
</organism>
<evidence type="ECO:0000313" key="3">
    <source>
        <dbReference type="Proteomes" id="UP000324222"/>
    </source>
</evidence>
<evidence type="ECO:0000256" key="1">
    <source>
        <dbReference type="SAM" id="MobiDB-lite"/>
    </source>
</evidence>
<sequence length="84" mass="8674">MPAPTSATGGASGHQQPREGVRGQSLQVTWPGHVAVRPGGGGGDGVEGAGCTMSVDTITEKGTWAWAWAPRKAVLCPVWLCPHR</sequence>
<comment type="caution">
    <text evidence="2">The sequence shown here is derived from an EMBL/GenBank/DDBJ whole genome shotgun (WGS) entry which is preliminary data.</text>
</comment>
<keyword evidence="3" id="KW-1185">Reference proteome</keyword>